<dbReference type="PROSITE" id="PS00588">
    <property type="entry name" value="FLAGELLA_BB_ROD"/>
    <property type="match status" value="1"/>
</dbReference>
<dbReference type="InterPro" id="IPR037925">
    <property type="entry name" value="FlgE/F/G-like"/>
</dbReference>
<dbReference type="Pfam" id="PF06429">
    <property type="entry name" value="Flg_bbr_C"/>
    <property type="match status" value="1"/>
</dbReference>
<dbReference type="GO" id="GO:0071978">
    <property type="term" value="P:bacterial-type flagellum-dependent swarming motility"/>
    <property type="evidence" value="ECO:0007669"/>
    <property type="project" value="TreeGrafter"/>
</dbReference>
<dbReference type="SUPFAM" id="SSF117143">
    <property type="entry name" value="Flagellar hook protein flgE"/>
    <property type="match status" value="1"/>
</dbReference>
<evidence type="ECO:0000313" key="6">
    <source>
        <dbReference type="EMBL" id="SHE59565.1"/>
    </source>
</evidence>
<protein>
    <submittedName>
        <fullName evidence="6">Flagellar basal-body rod protein FlgG</fullName>
    </submittedName>
</protein>
<feature type="domain" description="Flagellar hook protein FlgE/F/G-like D1" evidence="5">
    <location>
        <begin position="106"/>
        <end position="168"/>
    </location>
</feature>
<evidence type="ECO:0000259" key="3">
    <source>
        <dbReference type="Pfam" id="PF00460"/>
    </source>
</evidence>
<dbReference type="PANTHER" id="PTHR30435">
    <property type="entry name" value="FLAGELLAR PROTEIN"/>
    <property type="match status" value="1"/>
</dbReference>
<dbReference type="PANTHER" id="PTHR30435:SF19">
    <property type="entry name" value="FLAGELLAR BASAL-BODY ROD PROTEIN FLGG"/>
    <property type="match status" value="1"/>
</dbReference>
<organism evidence="6 7">
    <name type="scientific">Caldanaerobius fijiensis DSM 17918</name>
    <dbReference type="NCBI Taxonomy" id="1121256"/>
    <lineage>
        <taxon>Bacteria</taxon>
        <taxon>Bacillati</taxon>
        <taxon>Bacillota</taxon>
        <taxon>Clostridia</taxon>
        <taxon>Thermoanaerobacterales</taxon>
        <taxon>Thermoanaerobacteraceae</taxon>
        <taxon>Caldanaerobius</taxon>
    </lineage>
</organism>
<dbReference type="NCBIfam" id="TIGR03506">
    <property type="entry name" value="FlgEFG_subfam"/>
    <property type="match status" value="1"/>
</dbReference>
<keyword evidence="2" id="KW-0975">Bacterial flagellum</keyword>
<accession>A0A1M4USB1</accession>
<evidence type="ECO:0000259" key="5">
    <source>
        <dbReference type="Pfam" id="PF22692"/>
    </source>
</evidence>
<keyword evidence="6" id="KW-0282">Flagellum</keyword>
<evidence type="ECO:0000256" key="1">
    <source>
        <dbReference type="ARBA" id="ARBA00009677"/>
    </source>
</evidence>
<keyword evidence="6" id="KW-0969">Cilium</keyword>
<comment type="subcellular location">
    <subcellularLocation>
        <location evidence="2">Bacterial flagellum basal body</location>
    </subcellularLocation>
</comment>
<name>A0A1M4USB1_9THEO</name>
<sequence>MIKSFLVKGDTMIRGLYIAATGMVDQMARLDTISNNLANVNTTGFKKDYNVSKSFSDIMLMAQNYADPSQNTRNIGIINYGVWSGGVYTDLSQGGLQKTDNPLDLAIDGNGFFVVQNGNKIMYTRDGHFKRDQNGLLVTAEGLPVLGVNGNIILPPGDINIDVSGAIYVNGKYVDRLRIVDINQNGANTITKIGDDLITGPLGNRPLGMIRQGYVELSNVNPIVEMVDMIDVTRAYEANQKVITAMDDTLNKAVNDVGKI</sequence>
<reference evidence="6 7" key="1">
    <citation type="submission" date="2016-11" db="EMBL/GenBank/DDBJ databases">
        <authorList>
            <person name="Jaros S."/>
            <person name="Januszkiewicz K."/>
            <person name="Wedrychowicz H."/>
        </authorList>
    </citation>
    <scope>NUCLEOTIDE SEQUENCE [LARGE SCALE GENOMIC DNA]</scope>
    <source>
        <strain evidence="6 7">DSM 17918</strain>
    </source>
</reference>
<dbReference type="AlphaFoldDB" id="A0A1M4USB1"/>
<dbReference type="NCBIfam" id="TIGR02490">
    <property type="entry name" value="flgF"/>
    <property type="match status" value="1"/>
</dbReference>
<dbReference type="InterPro" id="IPR012836">
    <property type="entry name" value="FlgF"/>
</dbReference>
<keyword evidence="7" id="KW-1185">Reference proteome</keyword>
<feature type="domain" description="Flagellar basal body rod protein N-terminal" evidence="3">
    <location>
        <begin position="16"/>
        <end position="46"/>
    </location>
</feature>
<dbReference type="InterPro" id="IPR053967">
    <property type="entry name" value="LlgE_F_G-like_D1"/>
</dbReference>
<proteinExistence type="inferred from homology"/>
<feature type="domain" description="Flagellar basal-body/hook protein C-terminal" evidence="4">
    <location>
        <begin position="211"/>
        <end position="255"/>
    </location>
</feature>
<evidence type="ECO:0000256" key="2">
    <source>
        <dbReference type="RuleBase" id="RU362116"/>
    </source>
</evidence>
<keyword evidence="6" id="KW-0966">Cell projection</keyword>
<evidence type="ECO:0000259" key="4">
    <source>
        <dbReference type="Pfam" id="PF06429"/>
    </source>
</evidence>
<evidence type="ECO:0000313" key="7">
    <source>
        <dbReference type="Proteomes" id="UP000184088"/>
    </source>
</evidence>
<dbReference type="STRING" id="1121256.SAMN02746089_00494"/>
<dbReference type="GO" id="GO:0030694">
    <property type="term" value="C:bacterial-type flagellum basal body, rod"/>
    <property type="evidence" value="ECO:0007669"/>
    <property type="project" value="InterPro"/>
</dbReference>
<dbReference type="Pfam" id="PF00460">
    <property type="entry name" value="Flg_bb_rod"/>
    <property type="match status" value="1"/>
</dbReference>
<dbReference type="InterPro" id="IPR020013">
    <property type="entry name" value="Flagellar_FlgE/F/G"/>
</dbReference>
<dbReference type="InterPro" id="IPR010930">
    <property type="entry name" value="Flg_bb/hook_C_dom"/>
</dbReference>
<dbReference type="Proteomes" id="UP000184088">
    <property type="component" value="Unassembled WGS sequence"/>
</dbReference>
<dbReference type="InterPro" id="IPR001444">
    <property type="entry name" value="Flag_bb_rod_N"/>
</dbReference>
<dbReference type="EMBL" id="FQVH01000003">
    <property type="protein sequence ID" value="SHE59565.1"/>
    <property type="molecule type" value="Genomic_DNA"/>
</dbReference>
<dbReference type="Pfam" id="PF22692">
    <property type="entry name" value="LlgE_F_G_D1"/>
    <property type="match status" value="1"/>
</dbReference>
<gene>
    <name evidence="6" type="ORF">SAMN02746089_00494</name>
</gene>
<dbReference type="InterPro" id="IPR019776">
    <property type="entry name" value="Flagellar_basal_body_rod_CS"/>
</dbReference>
<comment type="similarity">
    <text evidence="1 2">Belongs to the flagella basal body rod proteins family.</text>
</comment>